<evidence type="ECO:0000313" key="1">
    <source>
        <dbReference type="EMBL" id="GAY77273.1"/>
    </source>
</evidence>
<sequence length="51" mass="6064">MEQMIYYYRDLLLYQTSPQLEELLSRPRVDDAFRKQAETISSGTIFMSLTN</sequence>
<organism evidence="1 2">
    <name type="scientific">Sporolactobacillus inulinus</name>
    <dbReference type="NCBI Taxonomy" id="2078"/>
    <lineage>
        <taxon>Bacteria</taxon>
        <taxon>Bacillati</taxon>
        <taxon>Bacillota</taxon>
        <taxon>Bacilli</taxon>
        <taxon>Bacillales</taxon>
        <taxon>Sporolactobacillaceae</taxon>
        <taxon>Sporolactobacillus</taxon>
    </lineage>
</organism>
<keyword evidence="1" id="KW-0548">Nucleotidyltransferase</keyword>
<accession>A0A4Y1ZE75</accession>
<evidence type="ECO:0000313" key="2">
    <source>
        <dbReference type="Proteomes" id="UP000319716"/>
    </source>
</evidence>
<dbReference type="GO" id="GO:0003887">
    <property type="term" value="F:DNA-directed DNA polymerase activity"/>
    <property type="evidence" value="ECO:0007669"/>
    <property type="project" value="UniProtKB-EC"/>
</dbReference>
<proteinExistence type="predicted"/>
<dbReference type="GO" id="GO:0003677">
    <property type="term" value="F:DNA binding"/>
    <property type="evidence" value="ECO:0007669"/>
    <property type="project" value="InterPro"/>
</dbReference>
<gene>
    <name evidence="1" type="ORF">NBRC111894_2827</name>
</gene>
<dbReference type="EMBL" id="BEXB01000023">
    <property type="protein sequence ID" value="GAY77273.1"/>
    <property type="molecule type" value="Genomic_DNA"/>
</dbReference>
<dbReference type="InterPro" id="IPR008921">
    <property type="entry name" value="DNA_pol3_clamp-load_cplx_C"/>
</dbReference>
<comment type="caution">
    <text evidence="1">The sequence shown here is derived from an EMBL/GenBank/DDBJ whole genome shotgun (WGS) entry which is preliminary data.</text>
</comment>
<dbReference type="AlphaFoldDB" id="A0A4Y1ZE75"/>
<dbReference type="SUPFAM" id="SSF48019">
    <property type="entry name" value="post-AAA+ oligomerization domain-like"/>
    <property type="match status" value="1"/>
</dbReference>
<name>A0A4Y1ZE75_9BACL</name>
<keyword evidence="1" id="KW-0808">Transferase</keyword>
<protein>
    <submittedName>
        <fullName evidence="1">DNA polymerase III subunits gamma and tau</fullName>
        <ecNumber evidence="1">2.7.7.7</ecNumber>
    </submittedName>
</protein>
<dbReference type="EC" id="2.7.7.7" evidence="1"/>
<reference evidence="1 2" key="1">
    <citation type="submission" date="2017-11" db="EMBL/GenBank/DDBJ databases">
        <title>Draft Genome Sequence of Sporolactobacillus inulinus NBRC 111894 Isolated from Koso, a Japanese Sugar-Vegetable Fermented Beverage.</title>
        <authorList>
            <person name="Chiou T.Y."/>
            <person name="Oshima K."/>
            <person name="Suda W."/>
            <person name="Hattori M."/>
            <person name="Takahashi T."/>
        </authorList>
    </citation>
    <scope>NUCLEOTIDE SEQUENCE [LARGE SCALE GENOMIC DNA]</scope>
    <source>
        <strain evidence="1 2">NBRC111894</strain>
    </source>
</reference>
<dbReference type="GO" id="GO:0006260">
    <property type="term" value="P:DNA replication"/>
    <property type="evidence" value="ECO:0007669"/>
    <property type="project" value="InterPro"/>
</dbReference>
<dbReference type="Proteomes" id="UP000319716">
    <property type="component" value="Unassembled WGS sequence"/>
</dbReference>